<proteinExistence type="predicted"/>
<accession>A0A0M3IHY7</accession>
<name>A0A0M3IHY7_ASCLU</name>
<evidence type="ECO:0000313" key="2">
    <source>
        <dbReference type="WBParaSite" id="ALUE_0001809501-mRNA-1"/>
    </source>
</evidence>
<sequence length="90" mass="10182">MLQAVISSLTNVYTVVLDESYYSSSTLLDRCIHPIKDLLDNCTTMLSKANLFLPFIFAVVMITEASISDEVSFLKLAFYKRCKKLHSLIV</sequence>
<dbReference type="AlphaFoldDB" id="A0A0M3IHY7"/>
<organism evidence="1 2">
    <name type="scientific">Ascaris lumbricoides</name>
    <name type="common">Giant roundworm</name>
    <dbReference type="NCBI Taxonomy" id="6252"/>
    <lineage>
        <taxon>Eukaryota</taxon>
        <taxon>Metazoa</taxon>
        <taxon>Ecdysozoa</taxon>
        <taxon>Nematoda</taxon>
        <taxon>Chromadorea</taxon>
        <taxon>Rhabditida</taxon>
        <taxon>Spirurina</taxon>
        <taxon>Ascaridomorpha</taxon>
        <taxon>Ascaridoidea</taxon>
        <taxon>Ascarididae</taxon>
        <taxon>Ascaris</taxon>
    </lineage>
</organism>
<reference evidence="2" key="1">
    <citation type="submission" date="2017-02" db="UniProtKB">
        <authorList>
            <consortium name="WormBaseParasite"/>
        </authorList>
    </citation>
    <scope>IDENTIFICATION</scope>
</reference>
<dbReference type="Proteomes" id="UP000036681">
    <property type="component" value="Unplaced"/>
</dbReference>
<keyword evidence="1" id="KW-1185">Reference proteome</keyword>
<evidence type="ECO:0000313" key="1">
    <source>
        <dbReference type="Proteomes" id="UP000036681"/>
    </source>
</evidence>
<dbReference type="WBParaSite" id="ALUE_0001809501-mRNA-1">
    <property type="protein sequence ID" value="ALUE_0001809501-mRNA-1"/>
    <property type="gene ID" value="ALUE_0001809501"/>
</dbReference>
<protein>
    <submittedName>
        <fullName evidence="2">DUF4371 domain-containing protein</fullName>
    </submittedName>
</protein>